<evidence type="ECO:0000256" key="7">
    <source>
        <dbReference type="ARBA" id="ARBA00023242"/>
    </source>
</evidence>
<evidence type="ECO:0000259" key="9">
    <source>
        <dbReference type="PROSITE" id="PS50048"/>
    </source>
</evidence>
<feature type="region of interest" description="Disordered" evidence="8">
    <location>
        <begin position="763"/>
        <end position="840"/>
    </location>
</feature>
<feature type="compositionally biased region" description="Polar residues" evidence="8">
    <location>
        <begin position="771"/>
        <end position="790"/>
    </location>
</feature>
<dbReference type="InterPro" id="IPR036864">
    <property type="entry name" value="Zn2-C6_fun-type_DNA-bd_sf"/>
</dbReference>
<feature type="compositionally biased region" description="Polar residues" evidence="8">
    <location>
        <begin position="654"/>
        <end position="664"/>
    </location>
</feature>
<dbReference type="InterPro" id="IPR051615">
    <property type="entry name" value="Transcr_Regulatory_Elem"/>
</dbReference>
<dbReference type="GO" id="GO:0000981">
    <property type="term" value="F:DNA-binding transcription factor activity, RNA polymerase II-specific"/>
    <property type="evidence" value="ECO:0007669"/>
    <property type="project" value="InterPro"/>
</dbReference>
<dbReference type="SUPFAM" id="SSF57701">
    <property type="entry name" value="Zn2/Cys6 DNA-binding domain"/>
    <property type="match status" value="1"/>
</dbReference>
<feature type="domain" description="Zn(2)-C6 fungal-type" evidence="9">
    <location>
        <begin position="18"/>
        <end position="48"/>
    </location>
</feature>
<dbReference type="Pfam" id="PF04082">
    <property type="entry name" value="Fungal_trans"/>
    <property type="match status" value="1"/>
</dbReference>
<dbReference type="CDD" id="cd15486">
    <property type="entry name" value="ZIP_Sip4"/>
    <property type="match status" value="1"/>
</dbReference>
<dbReference type="GO" id="GO:0005634">
    <property type="term" value="C:nucleus"/>
    <property type="evidence" value="ECO:0007669"/>
    <property type="project" value="UniProtKB-SubCell"/>
</dbReference>
<dbReference type="SMART" id="SM00906">
    <property type="entry name" value="Fungal_trans"/>
    <property type="match status" value="1"/>
</dbReference>
<feature type="compositionally biased region" description="Low complexity" evidence="8">
    <location>
        <begin position="809"/>
        <end position="828"/>
    </location>
</feature>
<evidence type="ECO:0000256" key="4">
    <source>
        <dbReference type="ARBA" id="ARBA00023015"/>
    </source>
</evidence>
<keyword evidence="5" id="KW-0238">DNA-binding</keyword>
<evidence type="ECO:0000256" key="6">
    <source>
        <dbReference type="ARBA" id="ARBA00023163"/>
    </source>
</evidence>
<keyword evidence="7" id="KW-0539">Nucleus</keyword>
<evidence type="ECO:0000256" key="8">
    <source>
        <dbReference type="SAM" id="MobiDB-lite"/>
    </source>
</evidence>
<reference evidence="10" key="2">
    <citation type="journal article" date="2022" name="Proc. Natl. Acad. Sci. U.S.A.">
        <title>Diploid-dominant life cycles characterize the early evolution of Fungi.</title>
        <authorList>
            <person name="Amses K.R."/>
            <person name="Simmons D.R."/>
            <person name="Longcore J.E."/>
            <person name="Mondo S.J."/>
            <person name="Seto K."/>
            <person name="Jeronimo G.H."/>
            <person name="Bonds A.E."/>
            <person name="Quandt C.A."/>
            <person name="Davis W.J."/>
            <person name="Chang Y."/>
            <person name="Federici B.A."/>
            <person name="Kuo A."/>
            <person name="LaButti K."/>
            <person name="Pangilinan J."/>
            <person name="Andreopoulos W."/>
            <person name="Tritt A."/>
            <person name="Riley R."/>
            <person name="Hundley H."/>
            <person name="Johnson J."/>
            <person name="Lipzen A."/>
            <person name="Barry K."/>
            <person name="Lang B.F."/>
            <person name="Cuomo C.A."/>
            <person name="Buchler N.E."/>
            <person name="Grigoriev I.V."/>
            <person name="Spatafora J.W."/>
            <person name="Stajich J.E."/>
            <person name="James T.Y."/>
        </authorList>
    </citation>
    <scope>NUCLEOTIDE SEQUENCE</scope>
    <source>
        <strain evidence="10">AG</strain>
    </source>
</reference>
<dbReference type="Proteomes" id="UP001206595">
    <property type="component" value="Unassembled WGS sequence"/>
</dbReference>
<dbReference type="PANTHER" id="PTHR31313">
    <property type="entry name" value="TY1 ENHANCER ACTIVATOR"/>
    <property type="match status" value="1"/>
</dbReference>
<evidence type="ECO:0000256" key="2">
    <source>
        <dbReference type="ARBA" id="ARBA00022723"/>
    </source>
</evidence>
<sequence length="840" mass="93947">MDTGDESSQSKRQRVSRACDLCRRKKIKCDGTIPICGNCQAFNLNCGYKDTTKKRGPPKGYIEAIENRLHRMESLLGTLAQGDDPRSQALIAELNAPLETIHGELIRTRPMRRQFNEDDPESSPDIPSLSLTDLPHSVQELDSPLTVDQVNDSLGNLTIDDGGQMRYLGKSSGFYMLQNSRLFHHGAFHFGARLVKRHPTNNGSRLEILNPLEMPPPDLAQHLIDLYFKYFYPTLPILHKKSFMEKLNSEDEDDKPSPLLLNAIFAIASRISPDERVREDATLPDTAGEIFFERAKFLLDQECDIVSTSAIQALLLLSSHQHGAMKTSRSWIYNGMAFRMAQTLGLNHNCDNWNIPASEREERKRVFWCCFIVDRYTSAAFGRSTAIDERDLDATFPTEEDDPNDSPPVLEYIRHAVRLSDILGHILRDIYSVKGRQLALTMAPDTIIANLDKALNSWYGSLPKSLKYKPPSCRVGEKAPAPPLPVAQLHMTYYTALILLHRPFIPGPSQPRAPTSFPSLQICTSAAYSILDIVENLLSNGQLRFTLNYAIFHVFTAGTLFVNNAAVPDSYLTFEAKISINKIMRGLDDIESSWTAAARYSNILGELAGLRDINLESDTPFKDRYTSRKRTPPPSIAVPNSPEPSDDEYELPNDSPSTKSTDLQPELVSNATPLSFSTVNTPHSNSYPSALIYPSEQFTTLTTTPTQSPSVHTSMDQFPMLDTTENKTNKRSYDALGTAFWGMPPSLDIEEWNNYLGNQQGMYRTAPPAPSTAQRSVSLQQEKTSAQSLDEGQVPNGIFGQMTGSPENLSQQLPQQQHQPRRSPQSLPIPNSENGTFFWQ</sequence>
<dbReference type="GO" id="GO:0003677">
    <property type="term" value="F:DNA binding"/>
    <property type="evidence" value="ECO:0007669"/>
    <property type="project" value="UniProtKB-KW"/>
</dbReference>
<evidence type="ECO:0000256" key="5">
    <source>
        <dbReference type="ARBA" id="ARBA00023125"/>
    </source>
</evidence>
<dbReference type="SMART" id="SM00066">
    <property type="entry name" value="GAL4"/>
    <property type="match status" value="1"/>
</dbReference>
<reference evidence="10" key="1">
    <citation type="submission" date="2021-06" db="EMBL/GenBank/DDBJ databases">
        <authorList>
            <consortium name="DOE Joint Genome Institute"/>
            <person name="Mondo S.J."/>
            <person name="Amses K.R."/>
            <person name="Simmons D.R."/>
            <person name="Longcore J.E."/>
            <person name="Seto K."/>
            <person name="Alves G.H."/>
            <person name="Bonds A.E."/>
            <person name="Quandt C.A."/>
            <person name="Davis W.J."/>
            <person name="Chang Y."/>
            <person name="Letcher P.M."/>
            <person name="Powell M.J."/>
            <person name="Kuo A."/>
            <person name="Labutti K."/>
            <person name="Pangilinan J."/>
            <person name="Andreopoulos W."/>
            <person name="Tritt A."/>
            <person name="Riley R."/>
            <person name="Hundley H."/>
            <person name="Johnson J."/>
            <person name="Lipzen A."/>
            <person name="Barry K."/>
            <person name="Berbee M.L."/>
            <person name="Buchler N.E."/>
            <person name="Grigoriev I.V."/>
            <person name="Spatafora J.W."/>
            <person name="Stajich J.E."/>
            <person name="James T.Y."/>
        </authorList>
    </citation>
    <scope>NUCLEOTIDE SEQUENCE</scope>
    <source>
        <strain evidence="10">AG</strain>
    </source>
</reference>
<dbReference type="GeneID" id="75918641"/>
<dbReference type="PROSITE" id="PS00463">
    <property type="entry name" value="ZN2_CY6_FUNGAL_1"/>
    <property type="match status" value="1"/>
</dbReference>
<dbReference type="CDD" id="cd12148">
    <property type="entry name" value="fungal_TF_MHR"/>
    <property type="match status" value="1"/>
</dbReference>
<keyword evidence="6" id="KW-0804">Transcription</keyword>
<feature type="compositionally biased region" description="Polar residues" evidence="8">
    <location>
        <begin position="829"/>
        <end position="840"/>
    </location>
</feature>
<gene>
    <name evidence="10" type="ORF">K450DRAFT_278622</name>
</gene>
<dbReference type="Gene3D" id="4.10.240.10">
    <property type="entry name" value="Zn(2)-C6 fungal-type DNA-binding domain"/>
    <property type="match status" value="1"/>
</dbReference>
<proteinExistence type="predicted"/>
<evidence type="ECO:0000313" key="11">
    <source>
        <dbReference type="Proteomes" id="UP001206595"/>
    </source>
</evidence>
<name>A0AAD5EEF3_UMBRA</name>
<dbReference type="EMBL" id="MU620903">
    <property type="protein sequence ID" value="KAI8581902.1"/>
    <property type="molecule type" value="Genomic_DNA"/>
</dbReference>
<dbReference type="PROSITE" id="PS50048">
    <property type="entry name" value="ZN2_CY6_FUNGAL_2"/>
    <property type="match status" value="1"/>
</dbReference>
<dbReference type="CDD" id="cd00067">
    <property type="entry name" value="GAL4"/>
    <property type="match status" value="1"/>
</dbReference>
<accession>A0AAD5EEF3</accession>
<keyword evidence="2" id="KW-0479">Metal-binding</keyword>
<dbReference type="InterPro" id="IPR001138">
    <property type="entry name" value="Zn2Cys6_DnaBD"/>
</dbReference>
<keyword evidence="4" id="KW-0805">Transcription regulation</keyword>
<dbReference type="InterPro" id="IPR007219">
    <property type="entry name" value="XnlR_reg_dom"/>
</dbReference>
<keyword evidence="11" id="KW-1185">Reference proteome</keyword>
<evidence type="ECO:0000256" key="3">
    <source>
        <dbReference type="ARBA" id="ARBA00022833"/>
    </source>
</evidence>
<evidence type="ECO:0000256" key="1">
    <source>
        <dbReference type="ARBA" id="ARBA00004123"/>
    </source>
</evidence>
<dbReference type="AlphaFoldDB" id="A0AAD5EEF3"/>
<dbReference type="Pfam" id="PF00172">
    <property type="entry name" value="Zn_clus"/>
    <property type="match status" value="1"/>
</dbReference>
<dbReference type="PANTHER" id="PTHR31313:SF78">
    <property type="entry name" value="TRANSCRIPTION FACTOR DOMAIN-CONTAINING PROTEIN"/>
    <property type="match status" value="1"/>
</dbReference>
<dbReference type="GO" id="GO:0006351">
    <property type="term" value="P:DNA-templated transcription"/>
    <property type="evidence" value="ECO:0007669"/>
    <property type="project" value="InterPro"/>
</dbReference>
<dbReference type="GO" id="GO:0008270">
    <property type="term" value="F:zinc ion binding"/>
    <property type="evidence" value="ECO:0007669"/>
    <property type="project" value="InterPro"/>
</dbReference>
<comment type="subcellular location">
    <subcellularLocation>
        <location evidence="1">Nucleus</location>
    </subcellularLocation>
</comment>
<protein>
    <recommendedName>
        <fullName evidence="9">Zn(2)-C6 fungal-type domain-containing protein</fullName>
    </recommendedName>
</protein>
<organism evidence="10 11">
    <name type="scientific">Umbelopsis ramanniana AG</name>
    <dbReference type="NCBI Taxonomy" id="1314678"/>
    <lineage>
        <taxon>Eukaryota</taxon>
        <taxon>Fungi</taxon>
        <taxon>Fungi incertae sedis</taxon>
        <taxon>Mucoromycota</taxon>
        <taxon>Mucoromycotina</taxon>
        <taxon>Umbelopsidomycetes</taxon>
        <taxon>Umbelopsidales</taxon>
        <taxon>Umbelopsidaceae</taxon>
        <taxon>Umbelopsis</taxon>
    </lineage>
</organism>
<feature type="region of interest" description="Disordered" evidence="8">
    <location>
        <begin position="622"/>
        <end position="664"/>
    </location>
</feature>
<evidence type="ECO:0000313" key="10">
    <source>
        <dbReference type="EMBL" id="KAI8581902.1"/>
    </source>
</evidence>
<keyword evidence="3" id="KW-0862">Zinc</keyword>
<comment type="caution">
    <text evidence="10">The sequence shown here is derived from an EMBL/GenBank/DDBJ whole genome shotgun (WGS) entry which is preliminary data.</text>
</comment>
<feature type="region of interest" description="Disordered" evidence="8">
    <location>
        <begin position="109"/>
        <end position="132"/>
    </location>
</feature>
<dbReference type="RefSeq" id="XP_051446906.1">
    <property type="nucleotide sequence ID" value="XM_051593299.1"/>
</dbReference>